<reference evidence="3" key="1">
    <citation type="submission" date="2019-11" db="EMBL/GenBank/DDBJ databases">
        <authorList>
            <person name="Feng L."/>
        </authorList>
    </citation>
    <scope>NUCLEOTIDE SEQUENCE</scope>
    <source>
        <strain evidence="3">BlongumLFYP82</strain>
    </source>
</reference>
<reference evidence="2" key="2">
    <citation type="submission" date="2023-10" db="EMBL/GenBank/DDBJ databases">
        <title>Rapid discrimination of Bifidobacterium longum Subspecies based on MALDI-TOF MS and Machine Learning.</title>
        <authorList>
            <person name="Chen J."/>
        </authorList>
    </citation>
    <scope>NUCLEOTIDE SEQUENCE</scope>
    <source>
        <strain evidence="2">YGMCC0039</strain>
    </source>
</reference>
<protein>
    <submittedName>
        <fullName evidence="2">EndoU domain-containing protein</fullName>
    </submittedName>
</protein>
<dbReference type="RefSeq" id="WP_201798056.1">
    <property type="nucleotide sequence ID" value="NZ_CACRSV010000033.1"/>
</dbReference>
<dbReference type="InterPro" id="IPR029501">
    <property type="entry name" value="EndoU_bac"/>
</dbReference>
<feature type="domain" description="Bacterial EndoU nuclease" evidence="1">
    <location>
        <begin position="38"/>
        <end position="149"/>
    </location>
</feature>
<proteinExistence type="predicted"/>
<sequence length="284" mass="32415">MGTGEAGVYYTSGGSNRVHHQALIHSIDGVFTHDPRTGRPRKMRSGGHGQANIDLLTQYGFTFHIDKVYPNGVRRGRVTGHAAKRKRDRAEQMWFPSQWSVEDIVKAGEYVSGLKSNRHKPEGIILWGTYKGVRVGIIKRNGQIQTIFPFLNRKSPQDERKAMNMDIRRSIKQRADTVDEDDIMVERSWKDMVVACVSDVPDTIKFIDTQCSADELSWLSEVFDELVEQTQNPELILSLRNAIIRNPEEDKRYYLMDNLDEAFDAYGDYAVKSAYRKAKDGISL</sequence>
<evidence type="ECO:0000313" key="3">
    <source>
        <dbReference type="EMBL" id="VYT15232.1"/>
    </source>
</evidence>
<organism evidence="3">
    <name type="scientific">Bifidobacterium longum</name>
    <dbReference type="NCBI Taxonomy" id="216816"/>
    <lineage>
        <taxon>Bacteria</taxon>
        <taxon>Bacillati</taxon>
        <taxon>Actinomycetota</taxon>
        <taxon>Actinomycetes</taxon>
        <taxon>Bifidobacteriales</taxon>
        <taxon>Bifidobacteriaceae</taxon>
        <taxon>Bifidobacterium</taxon>
    </lineage>
</organism>
<evidence type="ECO:0000313" key="2">
    <source>
        <dbReference type="EMBL" id="MDW3125646.1"/>
    </source>
</evidence>
<dbReference type="EMBL" id="CACRSV010000033">
    <property type="protein sequence ID" value="VYT15232.1"/>
    <property type="molecule type" value="Genomic_DNA"/>
</dbReference>
<name>A0A6N2UEE4_BIFLN</name>
<dbReference type="GO" id="GO:0004519">
    <property type="term" value="F:endonuclease activity"/>
    <property type="evidence" value="ECO:0007669"/>
    <property type="project" value="InterPro"/>
</dbReference>
<evidence type="ECO:0000259" key="1">
    <source>
        <dbReference type="Pfam" id="PF14436"/>
    </source>
</evidence>
<dbReference type="Pfam" id="PF14436">
    <property type="entry name" value="EndoU_bacteria"/>
    <property type="match status" value="1"/>
</dbReference>
<gene>
    <name evidence="3" type="ORF">BLLFYP82_01886</name>
    <name evidence="2" type="ORF">RS890_00585</name>
</gene>
<accession>A0A6N2UEE4</accession>
<dbReference type="AlphaFoldDB" id="A0A6N2UEE4"/>
<dbReference type="Proteomes" id="UP001277803">
    <property type="component" value="Unassembled WGS sequence"/>
</dbReference>
<dbReference type="EMBL" id="JAWLRA010000001">
    <property type="protein sequence ID" value="MDW3125646.1"/>
    <property type="molecule type" value="Genomic_DNA"/>
</dbReference>